<dbReference type="PROSITE" id="PS51767">
    <property type="entry name" value="PEPTIDASE_A1"/>
    <property type="match status" value="1"/>
</dbReference>
<evidence type="ECO:0000313" key="5">
    <source>
        <dbReference type="Proteomes" id="UP001274830"/>
    </source>
</evidence>
<gene>
    <name evidence="4" type="ORF">LTR78_001609</name>
</gene>
<dbReference type="InterPro" id="IPR033121">
    <property type="entry name" value="PEPTIDASE_A1"/>
</dbReference>
<dbReference type="EMBL" id="JAUTXT010000004">
    <property type="protein sequence ID" value="KAK3678314.1"/>
    <property type="molecule type" value="Genomic_DNA"/>
</dbReference>
<protein>
    <recommendedName>
        <fullName evidence="3">Peptidase A1 domain-containing protein</fullName>
    </recommendedName>
</protein>
<keyword evidence="2" id="KW-1133">Transmembrane helix</keyword>
<proteinExistence type="predicted"/>
<evidence type="ECO:0000256" key="2">
    <source>
        <dbReference type="SAM" id="Phobius"/>
    </source>
</evidence>
<feature type="compositionally biased region" description="Low complexity" evidence="1">
    <location>
        <begin position="267"/>
        <end position="292"/>
    </location>
</feature>
<dbReference type="Proteomes" id="UP001274830">
    <property type="component" value="Unassembled WGS sequence"/>
</dbReference>
<comment type="caution">
    <text evidence="4">The sequence shown here is derived from an EMBL/GenBank/DDBJ whole genome shotgun (WGS) entry which is preliminary data.</text>
</comment>
<feature type="domain" description="Peptidase A1" evidence="3">
    <location>
        <begin position="1"/>
        <end position="245"/>
    </location>
</feature>
<name>A0AAE0WUZ6_9PEZI</name>
<evidence type="ECO:0000259" key="3">
    <source>
        <dbReference type="PROSITE" id="PS51767"/>
    </source>
</evidence>
<sequence length="415" mass="44356">MPGFDFGGRFDSQANIGLGANSTLLNALVDAGHIASRTYSYWWGIDNPNTNVAMDGQIVFGGYDAAKTTGPNITSTLLNWTAPCPSGMYLTLTDVILDFPNGTTSSVLSPSSLSACIQPDFPVVMNMPDNPYYSRFENLTETFAVNRTSGMYWYTPAYEVGSVYSGDLTIVLNSDLSFRVKNDVLVVPDQYIDPSGARQSNSSADVVLIDPLDGVNANDPPIIGMQFLSAAYLMVDLDARTFTLWQANPTTESRLISVGGQCSKEPTVNSNATSPSSNSTSSVPQQSGSNSTTSAARPASKASTGTIAGAAVGVVLGLALIAGILILILLRRKKARKGKAASMERLTVVDGKSDSEDAYTGWHHLPRKTGLGLHEAPGNLHEVYEMSSKHDPVELGRHGDYEIAEMPVERTPKGR</sequence>
<reference evidence="4" key="1">
    <citation type="submission" date="2023-07" db="EMBL/GenBank/DDBJ databases">
        <title>Black Yeasts Isolated from many extreme environments.</title>
        <authorList>
            <person name="Coleine C."/>
            <person name="Stajich J.E."/>
            <person name="Selbmann L."/>
        </authorList>
    </citation>
    <scope>NUCLEOTIDE SEQUENCE</scope>
    <source>
        <strain evidence="4">CCFEE 5485</strain>
    </source>
</reference>
<accession>A0AAE0WUZ6</accession>
<dbReference type="PANTHER" id="PTHR16861">
    <property type="entry name" value="GLYCOPROTEIN 38"/>
    <property type="match status" value="1"/>
</dbReference>
<keyword evidence="5" id="KW-1185">Reference proteome</keyword>
<dbReference type="InterPro" id="IPR021109">
    <property type="entry name" value="Peptidase_aspartic_dom_sf"/>
</dbReference>
<dbReference type="AlphaFoldDB" id="A0AAE0WUZ6"/>
<feature type="region of interest" description="Disordered" evidence="1">
    <location>
        <begin position="257"/>
        <end position="302"/>
    </location>
</feature>
<keyword evidence="2" id="KW-0812">Transmembrane</keyword>
<dbReference type="Gene3D" id="2.40.70.10">
    <property type="entry name" value="Acid Proteases"/>
    <property type="match status" value="1"/>
</dbReference>
<feature type="transmembrane region" description="Helical" evidence="2">
    <location>
        <begin position="307"/>
        <end position="330"/>
    </location>
</feature>
<evidence type="ECO:0000256" key="1">
    <source>
        <dbReference type="SAM" id="MobiDB-lite"/>
    </source>
</evidence>
<organism evidence="4 5">
    <name type="scientific">Recurvomyces mirabilis</name>
    <dbReference type="NCBI Taxonomy" id="574656"/>
    <lineage>
        <taxon>Eukaryota</taxon>
        <taxon>Fungi</taxon>
        <taxon>Dikarya</taxon>
        <taxon>Ascomycota</taxon>
        <taxon>Pezizomycotina</taxon>
        <taxon>Dothideomycetes</taxon>
        <taxon>Dothideomycetidae</taxon>
        <taxon>Mycosphaerellales</taxon>
        <taxon>Teratosphaeriaceae</taxon>
        <taxon>Recurvomyces</taxon>
    </lineage>
</organism>
<dbReference type="PANTHER" id="PTHR16861:SF4">
    <property type="entry name" value="SH3 DOMAIN PROTEIN (AFU_ORTHOLOGUE AFUA_1G13610)"/>
    <property type="match status" value="1"/>
</dbReference>
<keyword evidence="2" id="KW-0472">Membrane</keyword>
<evidence type="ECO:0000313" key="4">
    <source>
        <dbReference type="EMBL" id="KAK3678314.1"/>
    </source>
</evidence>
<dbReference type="SUPFAM" id="SSF50630">
    <property type="entry name" value="Acid proteases"/>
    <property type="match status" value="1"/>
</dbReference>